<dbReference type="AlphaFoldDB" id="A0A8S1PNL5"/>
<name>A0A8S1PNL5_9CILI</name>
<dbReference type="EMBL" id="CAJJDN010000082">
    <property type="protein sequence ID" value="CAD8104409.1"/>
    <property type="molecule type" value="Genomic_DNA"/>
</dbReference>
<evidence type="ECO:0000259" key="1">
    <source>
        <dbReference type="Pfam" id="PF01590"/>
    </source>
</evidence>
<sequence>MIRNLCVLEYGQDNQQKIYYPFKGILGFVIKQGQQLNINDFYQDVRFDQDQKQQTKTKSMMACPIYEKEEIIGDIVISSIQRQFKKYDELLIQIISQMAALHFYQYSFQEQNSMTCEALQ</sequence>
<feature type="domain" description="GAF" evidence="1">
    <location>
        <begin position="20"/>
        <end position="101"/>
    </location>
</feature>
<evidence type="ECO:0000313" key="3">
    <source>
        <dbReference type="Proteomes" id="UP000692954"/>
    </source>
</evidence>
<gene>
    <name evidence="2" type="ORF">PSON_ATCC_30995.1.T0820092</name>
</gene>
<keyword evidence="3" id="KW-1185">Reference proteome</keyword>
<evidence type="ECO:0000313" key="2">
    <source>
        <dbReference type="EMBL" id="CAD8104409.1"/>
    </source>
</evidence>
<organism evidence="2 3">
    <name type="scientific">Paramecium sonneborni</name>
    <dbReference type="NCBI Taxonomy" id="65129"/>
    <lineage>
        <taxon>Eukaryota</taxon>
        <taxon>Sar</taxon>
        <taxon>Alveolata</taxon>
        <taxon>Ciliophora</taxon>
        <taxon>Intramacronucleata</taxon>
        <taxon>Oligohymenophorea</taxon>
        <taxon>Peniculida</taxon>
        <taxon>Parameciidae</taxon>
        <taxon>Paramecium</taxon>
    </lineage>
</organism>
<accession>A0A8S1PNL5</accession>
<dbReference type="InterPro" id="IPR003018">
    <property type="entry name" value="GAF"/>
</dbReference>
<reference evidence="2" key="1">
    <citation type="submission" date="2021-01" db="EMBL/GenBank/DDBJ databases">
        <authorList>
            <consortium name="Genoscope - CEA"/>
            <person name="William W."/>
        </authorList>
    </citation>
    <scope>NUCLEOTIDE SEQUENCE</scope>
</reference>
<comment type="caution">
    <text evidence="2">The sequence shown here is derived from an EMBL/GenBank/DDBJ whole genome shotgun (WGS) entry which is preliminary data.</text>
</comment>
<dbReference type="Proteomes" id="UP000692954">
    <property type="component" value="Unassembled WGS sequence"/>
</dbReference>
<protein>
    <recommendedName>
        <fullName evidence="1">GAF domain-containing protein</fullName>
    </recommendedName>
</protein>
<proteinExistence type="predicted"/>
<dbReference type="Pfam" id="PF01590">
    <property type="entry name" value="GAF"/>
    <property type="match status" value="1"/>
</dbReference>